<dbReference type="KEGG" id="cce:Ccel_2979"/>
<protein>
    <recommendedName>
        <fullName evidence="4">Superinfection exclusion protein B</fullName>
    </recommendedName>
</protein>
<feature type="transmembrane region" description="Helical" evidence="1">
    <location>
        <begin position="52"/>
        <end position="76"/>
    </location>
</feature>
<sequence length="180" mass="21340">MADTNIDIITKLINCFKSPRYLFAISLISGILLFSPEYIINSLGIQLFISKYRIWIGIGFLISFGFWITDISVILLKKRKLKSKVKFKISEREERLENLTYEEKKILSYYIDYQTRTQRLSYSNGVVNELIYYKILYRSSNIINMDFKISYNIQPWAWNYLNKHPELLQVNPNYSVGGYL</sequence>
<dbReference type="Proteomes" id="UP000001349">
    <property type="component" value="Chromosome"/>
</dbReference>
<keyword evidence="1" id="KW-0472">Membrane</keyword>
<dbReference type="InterPro" id="IPR025982">
    <property type="entry name" value="SieB"/>
</dbReference>
<feature type="transmembrane region" description="Helical" evidence="1">
    <location>
        <begin position="21"/>
        <end position="40"/>
    </location>
</feature>
<evidence type="ECO:0000256" key="1">
    <source>
        <dbReference type="SAM" id="Phobius"/>
    </source>
</evidence>
<proteinExistence type="predicted"/>
<dbReference type="eggNOG" id="ENOG5032ZCM">
    <property type="taxonomic scope" value="Bacteria"/>
</dbReference>
<keyword evidence="1" id="KW-0812">Transmembrane</keyword>
<evidence type="ECO:0008006" key="4">
    <source>
        <dbReference type="Google" id="ProtNLM"/>
    </source>
</evidence>
<evidence type="ECO:0000313" key="2">
    <source>
        <dbReference type="EMBL" id="ACL77273.1"/>
    </source>
</evidence>
<dbReference type="STRING" id="394503.Ccel_2979"/>
<dbReference type="Pfam" id="PF14163">
    <property type="entry name" value="SieB"/>
    <property type="match status" value="1"/>
</dbReference>
<reference evidence="2 3" key="1">
    <citation type="submission" date="2009-01" db="EMBL/GenBank/DDBJ databases">
        <title>Complete sequence of Clostridium cellulolyticum H10.</title>
        <authorList>
            <consortium name="US DOE Joint Genome Institute"/>
            <person name="Lucas S."/>
            <person name="Copeland A."/>
            <person name="Lapidus A."/>
            <person name="Glavina del Rio T."/>
            <person name="Dalin E."/>
            <person name="Tice H."/>
            <person name="Bruce D."/>
            <person name="Goodwin L."/>
            <person name="Pitluck S."/>
            <person name="Chertkov O."/>
            <person name="Saunders E."/>
            <person name="Brettin T."/>
            <person name="Detter J.C."/>
            <person name="Han C."/>
            <person name="Larimer F."/>
            <person name="Land M."/>
            <person name="Hauser L."/>
            <person name="Kyrpides N."/>
            <person name="Ivanova N."/>
            <person name="Zhou J."/>
            <person name="Richardson P."/>
        </authorList>
    </citation>
    <scope>NUCLEOTIDE SEQUENCE [LARGE SCALE GENOMIC DNA]</scope>
    <source>
        <strain evidence="3">ATCC 35319 / DSM 5812 / JCM 6584 / H10</strain>
    </source>
</reference>
<gene>
    <name evidence="2" type="ordered locus">Ccel_2979</name>
</gene>
<name>B8I8U1_RUMCH</name>
<dbReference type="EMBL" id="CP001348">
    <property type="protein sequence ID" value="ACL77273.1"/>
    <property type="molecule type" value="Genomic_DNA"/>
</dbReference>
<dbReference type="OrthoDB" id="2990352at2"/>
<dbReference type="AlphaFoldDB" id="B8I8U1"/>
<organism evidence="2 3">
    <name type="scientific">Ruminiclostridium cellulolyticum (strain ATCC 35319 / DSM 5812 / JCM 6584 / H10)</name>
    <name type="common">Clostridium cellulolyticum</name>
    <dbReference type="NCBI Taxonomy" id="394503"/>
    <lineage>
        <taxon>Bacteria</taxon>
        <taxon>Bacillati</taxon>
        <taxon>Bacillota</taxon>
        <taxon>Clostridia</taxon>
        <taxon>Eubacteriales</taxon>
        <taxon>Oscillospiraceae</taxon>
        <taxon>Ruminiclostridium</taxon>
    </lineage>
</organism>
<dbReference type="HOGENOM" id="CLU_119424_0_0_9"/>
<keyword evidence="1" id="KW-1133">Transmembrane helix</keyword>
<keyword evidence="3" id="KW-1185">Reference proteome</keyword>
<accession>B8I8U1</accession>
<evidence type="ECO:0000313" key="3">
    <source>
        <dbReference type="Proteomes" id="UP000001349"/>
    </source>
</evidence>
<dbReference type="RefSeq" id="WP_015926332.1">
    <property type="nucleotide sequence ID" value="NC_011898.1"/>
</dbReference>